<dbReference type="OrthoDB" id="6950575at2"/>
<feature type="region of interest" description="Disordered" evidence="1">
    <location>
        <begin position="45"/>
        <end position="68"/>
    </location>
</feature>
<sequence length="68" mass="6786">MLTTDSGSVRVSHGPDADAVPLQDAPAGGETTVLLGASPAFGFGATSGRTTIPSQLSHGARGSVRHEQ</sequence>
<dbReference type="AlphaFoldDB" id="A0A1I2L9A7"/>
<feature type="compositionally biased region" description="Polar residues" evidence="1">
    <location>
        <begin position="47"/>
        <end position="57"/>
    </location>
</feature>
<dbReference type="EMBL" id="FONG01000027">
    <property type="protein sequence ID" value="SFF75563.1"/>
    <property type="molecule type" value="Genomic_DNA"/>
</dbReference>
<dbReference type="RefSeq" id="WP_093717244.1">
    <property type="nucleotide sequence ID" value="NZ_FONG01000027.1"/>
</dbReference>
<keyword evidence="3" id="KW-1185">Reference proteome</keyword>
<evidence type="ECO:0000313" key="3">
    <source>
        <dbReference type="Proteomes" id="UP000199323"/>
    </source>
</evidence>
<organism evidence="2 3">
    <name type="scientific">Actinacidiphila alni</name>
    <dbReference type="NCBI Taxonomy" id="380248"/>
    <lineage>
        <taxon>Bacteria</taxon>
        <taxon>Bacillati</taxon>
        <taxon>Actinomycetota</taxon>
        <taxon>Actinomycetes</taxon>
        <taxon>Kitasatosporales</taxon>
        <taxon>Streptomycetaceae</taxon>
        <taxon>Actinacidiphila</taxon>
    </lineage>
</organism>
<dbReference type="Proteomes" id="UP000199323">
    <property type="component" value="Unassembled WGS sequence"/>
</dbReference>
<name>A0A1I2L9A7_9ACTN</name>
<gene>
    <name evidence="2" type="ORF">SAMN05216251_12776</name>
</gene>
<accession>A0A1I2L9A7</accession>
<evidence type="ECO:0000313" key="2">
    <source>
        <dbReference type="EMBL" id="SFF75563.1"/>
    </source>
</evidence>
<reference evidence="2 3" key="1">
    <citation type="submission" date="2016-10" db="EMBL/GenBank/DDBJ databases">
        <authorList>
            <person name="de Groot N.N."/>
        </authorList>
    </citation>
    <scope>NUCLEOTIDE SEQUENCE [LARGE SCALE GENOMIC DNA]</scope>
    <source>
        <strain evidence="2 3">CGMCC 4.3510</strain>
    </source>
</reference>
<feature type="region of interest" description="Disordered" evidence="1">
    <location>
        <begin position="1"/>
        <end position="25"/>
    </location>
</feature>
<protein>
    <submittedName>
        <fullName evidence="2">Uncharacterized protein</fullName>
    </submittedName>
</protein>
<evidence type="ECO:0000256" key="1">
    <source>
        <dbReference type="SAM" id="MobiDB-lite"/>
    </source>
</evidence>
<proteinExistence type="predicted"/>